<dbReference type="RefSeq" id="WP_171777982.1">
    <property type="nucleotide sequence ID" value="NZ_CP045273.1"/>
</dbReference>
<name>A0A6M6E4A1_PRIMG</name>
<evidence type="ECO:0000313" key="1">
    <source>
        <dbReference type="EMBL" id="QJX79999.1"/>
    </source>
</evidence>
<dbReference type="Proteomes" id="UP000501076">
    <property type="component" value="Plasmid pFDU301A"/>
</dbReference>
<proteinExistence type="predicted"/>
<organism evidence="1 2">
    <name type="scientific">Priestia megaterium</name>
    <name type="common">Bacillus megaterium</name>
    <dbReference type="NCBI Taxonomy" id="1404"/>
    <lineage>
        <taxon>Bacteria</taxon>
        <taxon>Bacillati</taxon>
        <taxon>Bacillota</taxon>
        <taxon>Bacilli</taxon>
        <taxon>Bacillales</taxon>
        <taxon>Bacillaceae</taxon>
        <taxon>Priestia</taxon>
    </lineage>
</organism>
<dbReference type="EMBL" id="CP045273">
    <property type="protein sequence ID" value="QJX79999.1"/>
    <property type="molecule type" value="Genomic_DNA"/>
</dbReference>
<reference evidence="1 2" key="1">
    <citation type="submission" date="2019-10" db="EMBL/GenBank/DDBJ databases">
        <title>Complete genome sequences for adaption low water activity.</title>
        <authorList>
            <person name="Zhao L."/>
            <person name="Zhong J."/>
        </authorList>
    </citation>
    <scope>NUCLEOTIDE SEQUENCE [LARGE SCALE GENOMIC DNA]</scope>
    <source>
        <strain evidence="1 2">FDU301</strain>
        <plasmid evidence="2">pfdu301a</plasmid>
    </source>
</reference>
<accession>A0A6M6E4A1</accession>
<sequence>MKLVELNYVEYSDDSTGMDIHVVWDFSDKGLGYQVSIWNGEEYDAALNIGEYELGSGITKITDISNEKEMFKGLEMIADIYLKALKTGDIKLEEAFTLCSNLTEDDIREELKEDTKKNISSKYRKMRTKYRSVKRKEKKKTKLYIFI</sequence>
<evidence type="ECO:0000313" key="2">
    <source>
        <dbReference type="Proteomes" id="UP000501076"/>
    </source>
</evidence>
<dbReference type="AlphaFoldDB" id="A0A6M6E4A1"/>
<protein>
    <submittedName>
        <fullName evidence="1">Uncharacterized protein</fullName>
    </submittedName>
</protein>
<geneLocation type="plasmid" evidence="2">
    <name>pfdu301a</name>
</geneLocation>
<keyword evidence="1" id="KW-0614">Plasmid</keyword>
<gene>
    <name evidence="1" type="ORF">FDZ14_28255</name>
</gene>